<feature type="active site" description="Glycyl thioester intermediate" evidence="3">
    <location>
        <position position="1583"/>
    </location>
</feature>
<dbReference type="Proteomes" id="UP001218188">
    <property type="component" value="Unassembled WGS sequence"/>
</dbReference>
<organism evidence="6 7">
    <name type="scientific">Mycena alexandri</name>
    <dbReference type="NCBI Taxonomy" id="1745969"/>
    <lineage>
        <taxon>Eukaryota</taxon>
        <taxon>Fungi</taxon>
        <taxon>Dikarya</taxon>
        <taxon>Basidiomycota</taxon>
        <taxon>Agaricomycotina</taxon>
        <taxon>Agaricomycetes</taxon>
        <taxon>Agaricomycetidae</taxon>
        <taxon>Agaricales</taxon>
        <taxon>Marasmiineae</taxon>
        <taxon>Mycenaceae</taxon>
        <taxon>Mycena</taxon>
    </lineage>
</organism>
<dbReference type="SUPFAM" id="SSF54495">
    <property type="entry name" value="UBC-like"/>
    <property type="match status" value="1"/>
</dbReference>
<dbReference type="Gene3D" id="3.10.110.10">
    <property type="entry name" value="Ubiquitin Conjugating Enzyme"/>
    <property type="match status" value="1"/>
</dbReference>
<dbReference type="GO" id="GO:0016740">
    <property type="term" value="F:transferase activity"/>
    <property type="evidence" value="ECO:0007669"/>
    <property type="project" value="UniProtKB-KW"/>
</dbReference>
<name>A0AAD6WQD4_9AGAR</name>
<dbReference type="Pfam" id="PF00179">
    <property type="entry name" value="UQ_con"/>
    <property type="match status" value="1"/>
</dbReference>
<dbReference type="PANTHER" id="PTHR24067">
    <property type="entry name" value="UBIQUITIN-CONJUGATING ENZYME E2"/>
    <property type="match status" value="1"/>
</dbReference>
<evidence type="ECO:0000313" key="6">
    <source>
        <dbReference type="EMBL" id="KAJ7021307.1"/>
    </source>
</evidence>
<protein>
    <recommendedName>
        <fullName evidence="8">UBC core domain-containing protein</fullName>
    </recommendedName>
</protein>
<evidence type="ECO:0000256" key="2">
    <source>
        <dbReference type="ARBA" id="ARBA00022786"/>
    </source>
</evidence>
<dbReference type="InterPro" id="IPR016135">
    <property type="entry name" value="UBQ-conjugating_enzyme/RWD"/>
</dbReference>
<gene>
    <name evidence="6" type="ORF">C8F04DRAFT_1141408</name>
</gene>
<proteinExistence type="predicted"/>
<dbReference type="InterPro" id="IPR036465">
    <property type="entry name" value="vWFA_dom_sf"/>
</dbReference>
<feature type="domain" description="UBC core" evidence="4">
    <location>
        <begin position="1496"/>
        <end position="1645"/>
    </location>
</feature>
<keyword evidence="2" id="KW-0833">Ubl conjugation pathway</keyword>
<dbReference type="Gene3D" id="3.40.50.410">
    <property type="entry name" value="von Willebrand factor, type A domain"/>
    <property type="match status" value="1"/>
</dbReference>
<sequence>MPQKRRILVAFEEDLLVSDASQAQKRQRKIAVSIDPTATNAELAKEIAATLHRPNVILEIAGGFELRDQDGVEMIGDNDIVTARLTDATPIPIPRIYDTLPPKPAEKPTRASDGVPDAVDRFKIVFVTAEHAVAHAKQTPKYQTEPTNGVLAFEGEPINGATTLRDLKKEAARALQWTSPNAMDVDDDDGRAEEAAPAACSCHVGQEIERHGLSSTLHCRFTLDGSSCSDPECPYSHVALTDSNIVGAPHCSICTDALAFPCPPCLARAENRGEEPASVRFCPLVQNASCGHLHHAHCVGPRTASISCPSGCAVARFPREAADFQDFKPHLVLTWDGDKIDRIPIPFHMDGVSRVEATTIVSTDAVMMLVESFLQDRGFVRSELLLRVHSRDAVTESVKFVRSTLVSVCPSSSHLNQAHRRFALFPTHTVPLPRSCRGGTSVDLHTSHAPIIADSGTQIKQLFPSTGGTIVLYVVKRTMDDAALTVPDKVSKQSMYLADSAWQPRVPQTPRGIAALLSSLYLFAHSVSQKGGTGEERVLAQAFSVLRFPPAIRTLAGLLLNKVPQPEEKAALSAALFHAVGEFSWRGPAAITTRDTRRFETVRILLAYIASAANEDSQVLYKSPVEEISLICALSRKRLRDPVLVNSVSIERTVANLNQPGGPLYRPTHSALPFPVIEISATDVVRQLLPRLNGLPSVSTLLLRVENIAAAPPTMMAPLDSVARDFVAAIKRANLGDLVTQGPLELKSVDVVPPRIVVDQEGRLAVFTGRGCGTTRDVNFFRPANGGDTEVDVNDVSHALQKVTETRKAEDTWQVDCFGEVSAISRPPDEAIVLCLDLSESMNRASGVQKSGHRAPDATPAFDPQAETNKVVADLLTNMRHQDIMIKAKAHLESQHTSCHRPWATLMARNDPPSADLLHRLSVLASRDLLRLVFSLEDQGDNPQDPLVRASMLQLACFVFAATYPTLREQLQSLLIGLITDSAAELSVGEEPYDVPRKFLDFRTGELLVDPVHPDHAPSRVYVNRTTAVWYNHRPWPLGHSVSANMTAPQLKKAVMAWVAGADLLPKFKKNSKAPSIVLTLEHRDEKTTWKLSPDTTTRTLYALANRATRGMYSEFTLRTCASQVIITDGTDLTLSGTDLVDNSVMEMLGCEPHTRQTCDLEITVEGGRSPQRLVVPKDASLLAVLSYIDDSNPEVPNLRITDMRLWYGLNDFGDGLYRGHPVDTDDDLAARIDTSSVPSLNLECCFTDGVPLQGARAAREDSKTLTRLHLLKELFHVFLNRAGSFDTTVSLVLGLVTFSEQALVTQELTPIFEAFRQSLDRTTASGNTAVYDALDSARRVLTGYRPDLPNLRKRIVIVSDGEDTSSATSAREVCLALQRARVVVDSVQVGKRSDPVLHAISVATGGYRFAPKTSLADALSIFDLETMLHSGDRPPRARMPFVMSENQLESYQNKHTYPVDLITVDKFPPRAEHPLLKKPVKSAASSMGLVGAGDDRTRRIMREIKNIVSDPHPNIDVYFNDQDMSFLKVILEAPTDLPNCPYVGGTFLLTVNLPAGYPRDPPEVRFVTFILHPNVSKQGKVCIAELGRLWSSDITLKEIFSLVYGTLLEPDLENPLEIQASLKYYEDDGTYALAVADAISAHASKTRAQWREELGE</sequence>
<dbReference type="InterPro" id="IPR023313">
    <property type="entry name" value="UBQ-conjugating_AS"/>
</dbReference>
<dbReference type="PROSITE" id="PS00183">
    <property type="entry name" value="UBC_1"/>
    <property type="match status" value="1"/>
</dbReference>
<evidence type="ECO:0000256" key="1">
    <source>
        <dbReference type="ARBA" id="ARBA00022679"/>
    </source>
</evidence>
<accession>A0AAD6WQD4</accession>
<dbReference type="InterPro" id="IPR050113">
    <property type="entry name" value="Ub_conjugating_enzyme"/>
</dbReference>
<dbReference type="CDD" id="cd00198">
    <property type="entry name" value="vWFA"/>
    <property type="match status" value="1"/>
</dbReference>
<feature type="domain" description="VWFA" evidence="5">
    <location>
        <begin position="1228"/>
        <end position="1429"/>
    </location>
</feature>
<keyword evidence="1" id="KW-0808">Transferase</keyword>
<evidence type="ECO:0000259" key="5">
    <source>
        <dbReference type="PROSITE" id="PS50234"/>
    </source>
</evidence>
<dbReference type="EMBL" id="JARJCM010000236">
    <property type="protein sequence ID" value="KAJ7021307.1"/>
    <property type="molecule type" value="Genomic_DNA"/>
</dbReference>
<reference evidence="6" key="1">
    <citation type="submission" date="2023-03" db="EMBL/GenBank/DDBJ databases">
        <title>Massive genome expansion in bonnet fungi (Mycena s.s.) driven by repeated elements and novel gene families across ecological guilds.</title>
        <authorList>
            <consortium name="Lawrence Berkeley National Laboratory"/>
            <person name="Harder C.B."/>
            <person name="Miyauchi S."/>
            <person name="Viragh M."/>
            <person name="Kuo A."/>
            <person name="Thoen E."/>
            <person name="Andreopoulos B."/>
            <person name="Lu D."/>
            <person name="Skrede I."/>
            <person name="Drula E."/>
            <person name="Henrissat B."/>
            <person name="Morin E."/>
            <person name="Kohler A."/>
            <person name="Barry K."/>
            <person name="LaButti K."/>
            <person name="Morin E."/>
            <person name="Salamov A."/>
            <person name="Lipzen A."/>
            <person name="Mereny Z."/>
            <person name="Hegedus B."/>
            <person name="Baldrian P."/>
            <person name="Stursova M."/>
            <person name="Weitz H."/>
            <person name="Taylor A."/>
            <person name="Grigoriev I.V."/>
            <person name="Nagy L.G."/>
            <person name="Martin F."/>
            <person name="Kauserud H."/>
        </authorList>
    </citation>
    <scope>NUCLEOTIDE SEQUENCE</scope>
    <source>
        <strain evidence="6">CBHHK200</strain>
    </source>
</reference>
<dbReference type="Pfam" id="PF00092">
    <property type="entry name" value="VWA"/>
    <property type="match status" value="1"/>
</dbReference>
<dbReference type="PROSITE" id="PS50234">
    <property type="entry name" value="VWFA"/>
    <property type="match status" value="1"/>
</dbReference>
<dbReference type="InterPro" id="IPR002035">
    <property type="entry name" value="VWF_A"/>
</dbReference>
<keyword evidence="7" id="KW-1185">Reference proteome</keyword>
<dbReference type="InterPro" id="IPR000608">
    <property type="entry name" value="UBC"/>
</dbReference>
<evidence type="ECO:0000313" key="7">
    <source>
        <dbReference type="Proteomes" id="UP001218188"/>
    </source>
</evidence>
<evidence type="ECO:0000259" key="4">
    <source>
        <dbReference type="PROSITE" id="PS50127"/>
    </source>
</evidence>
<comment type="caution">
    <text evidence="6">The sequence shown here is derived from an EMBL/GenBank/DDBJ whole genome shotgun (WGS) entry which is preliminary data.</text>
</comment>
<dbReference type="PROSITE" id="PS50127">
    <property type="entry name" value="UBC_2"/>
    <property type="match status" value="1"/>
</dbReference>
<dbReference type="SUPFAM" id="SSF53300">
    <property type="entry name" value="vWA-like"/>
    <property type="match status" value="1"/>
</dbReference>
<dbReference type="SMART" id="SM00212">
    <property type="entry name" value="UBCc"/>
    <property type="match status" value="1"/>
</dbReference>
<evidence type="ECO:0000256" key="3">
    <source>
        <dbReference type="PROSITE-ProRule" id="PRU10133"/>
    </source>
</evidence>
<evidence type="ECO:0008006" key="8">
    <source>
        <dbReference type="Google" id="ProtNLM"/>
    </source>
</evidence>